<feature type="transmembrane region" description="Helical" evidence="1">
    <location>
        <begin position="40"/>
        <end position="60"/>
    </location>
</feature>
<protein>
    <submittedName>
        <fullName evidence="2">Uncharacterized protein</fullName>
    </submittedName>
</protein>
<name>A0ABR9W8M9_9BACT</name>
<evidence type="ECO:0000313" key="2">
    <source>
        <dbReference type="EMBL" id="MBE9460761.1"/>
    </source>
</evidence>
<reference evidence="3" key="1">
    <citation type="submission" date="2023-07" db="EMBL/GenBank/DDBJ databases">
        <title>Dyadobacter sp. nov 'subterranea' isolated from contaminted grondwater.</title>
        <authorList>
            <person name="Szabo I."/>
            <person name="Al-Omari J."/>
            <person name="Szerdahelyi S.G."/>
            <person name="Rado J."/>
        </authorList>
    </citation>
    <scope>NUCLEOTIDE SEQUENCE [LARGE SCALE GENOMIC DNA]</scope>
    <source>
        <strain evidence="3">UP-52</strain>
    </source>
</reference>
<dbReference type="EMBL" id="JACYGY010000001">
    <property type="protein sequence ID" value="MBE9460761.1"/>
    <property type="molecule type" value="Genomic_DNA"/>
</dbReference>
<sequence length="81" mass="9507">MELKDPHARLFLFSAFLIVELVLLILIFRKDNDYNSIEGLLDSQLLLTILLLISFSNQLWKAYREIKKTGEENDSYTRNDS</sequence>
<dbReference type="Proteomes" id="UP000634134">
    <property type="component" value="Unassembled WGS sequence"/>
</dbReference>
<keyword evidence="3" id="KW-1185">Reference proteome</keyword>
<gene>
    <name evidence="2" type="ORF">IEE83_02595</name>
</gene>
<evidence type="ECO:0000313" key="3">
    <source>
        <dbReference type="Proteomes" id="UP000634134"/>
    </source>
</evidence>
<dbReference type="RefSeq" id="WP_194119064.1">
    <property type="nucleotide sequence ID" value="NZ_JACYGY010000001.1"/>
</dbReference>
<accession>A0ABR9W8M9</accession>
<keyword evidence="1" id="KW-1133">Transmembrane helix</keyword>
<comment type="caution">
    <text evidence="2">The sequence shown here is derived from an EMBL/GenBank/DDBJ whole genome shotgun (WGS) entry which is preliminary data.</text>
</comment>
<evidence type="ECO:0000256" key="1">
    <source>
        <dbReference type="SAM" id="Phobius"/>
    </source>
</evidence>
<keyword evidence="1" id="KW-0812">Transmembrane</keyword>
<proteinExistence type="predicted"/>
<feature type="transmembrane region" description="Helical" evidence="1">
    <location>
        <begin position="7"/>
        <end position="28"/>
    </location>
</feature>
<organism evidence="2 3">
    <name type="scientific">Dyadobacter subterraneus</name>
    <dbReference type="NCBI Taxonomy" id="2773304"/>
    <lineage>
        <taxon>Bacteria</taxon>
        <taxon>Pseudomonadati</taxon>
        <taxon>Bacteroidota</taxon>
        <taxon>Cytophagia</taxon>
        <taxon>Cytophagales</taxon>
        <taxon>Spirosomataceae</taxon>
        <taxon>Dyadobacter</taxon>
    </lineage>
</organism>
<keyword evidence="1" id="KW-0472">Membrane</keyword>